<evidence type="ECO:0000256" key="2">
    <source>
        <dbReference type="ARBA" id="ARBA00023125"/>
    </source>
</evidence>
<dbReference type="PANTHER" id="PTHR30146:SF109">
    <property type="entry name" value="HTH-TYPE TRANSCRIPTIONAL REGULATOR GALS"/>
    <property type="match status" value="1"/>
</dbReference>
<organism evidence="6 7">
    <name type="scientific">Arcanobacterium pinnipediorum</name>
    <dbReference type="NCBI Taxonomy" id="1503041"/>
    <lineage>
        <taxon>Bacteria</taxon>
        <taxon>Bacillati</taxon>
        <taxon>Actinomycetota</taxon>
        <taxon>Actinomycetes</taxon>
        <taxon>Actinomycetales</taxon>
        <taxon>Actinomycetaceae</taxon>
        <taxon>Arcanobacterium</taxon>
    </lineage>
</organism>
<dbReference type="RefSeq" id="WP_252673054.1">
    <property type="nucleotide sequence ID" value="NZ_CP099547.1"/>
</dbReference>
<dbReference type="SUPFAM" id="SSF47413">
    <property type="entry name" value="lambda repressor-like DNA-binding domains"/>
    <property type="match status" value="1"/>
</dbReference>
<protein>
    <submittedName>
        <fullName evidence="6">LacI family transcriptional regulator</fullName>
    </submittedName>
</protein>
<accession>A0ABY5AGQ3</accession>
<dbReference type="Gene3D" id="3.40.50.2300">
    <property type="match status" value="2"/>
</dbReference>
<proteinExistence type="predicted"/>
<dbReference type="Proteomes" id="UP001056109">
    <property type="component" value="Chromosome"/>
</dbReference>
<sequence length="330" mass="36263">MATRADVAKRAGVSPSTVSYVLNGQRPTSAQTQARVRKAIDELGYVPHRWAGNLAARSLRTIGLHFGVGEHGIDQIAGEYIAGMRDRAAEHGIMLTIPVVAHDDPETFRAYLRSKMVDALIMMEVADNDWREGVVEEEQIPSVFLGSPGTDRVPFVESDFMDIGRRGVEYAHQRGHQRCIVVVRCEHRSDFARITDVIIRGIGEAQVRTGVDVSLLRLPSSPVSAFPILDQLSHYDRHTVVMGDNAEALTTLVSISPRSGLHVGRDYSLITFGARYPIDSADFSFTTECGTDRYQMGRTCVDKVLALFNGEGDISSVYFPAQIIDGGTVI</sequence>
<evidence type="ECO:0000256" key="3">
    <source>
        <dbReference type="ARBA" id="ARBA00023163"/>
    </source>
</evidence>
<dbReference type="PROSITE" id="PS50932">
    <property type="entry name" value="HTH_LACI_2"/>
    <property type="match status" value="1"/>
</dbReference>
<keyword evidence="7" id="KW-1185">Reference proteome</keyword>
<dbReference type="Pfam" id="PF00356">
    <property type="entry name" value="LacI"/>
    <property type="match status" value="1"/>
</dbReference>
<dbReference type="InterPro" id="IPR000843">
    <property type="entry name" value="HTH_LacI"/>
</dbReference>
<dbReference type="InterPro" id="IPR010982">
    <property type="entry name" value="Lambda_DNA-bd_dom_sf"/>
</dbReference>
<dbReference type="PANTHER" id="PTHR30146">
    <property type="entry name" value="LACI-RELATED TRANSCRIPTIONAL REPRESSOR"/>
    <property type="match status" value="1"/>
</dbReference>
<evidence type="ECO:0000259" key="4">
    <source>
        <dbReference type="PROSITE" id="PS50932"/>
    </source>
</evidence>
<keyword evidence="3" id="KW-0804">Transcription</keyword>
<dbReference type="PROSITE" id="PS50943">
    <property type="entry name" value="HTH_CROC1"/>
    <property type="match status" value="1"/>
</dbReference>
<evidence type="ECO:0000313" key="6">
    <source>
        <dbReference type="EMBL" id="USR79180.1"/>
    </source>
</evidence>
<feature type="domain" description="HTH lacI-type" evidence="4">
    <location>
        <begin position="2"/>
        <end position="56"/>
    </location>
</feature>
<reference evidence="6" key="1">
    <citation type="submission" date="2022-06" db="EMBL/GenBank/DDBJ databases">
        <title>Complete Genome Sequence of Arcanobacterium pinnipediorum strain DSM 28752 isolated from a harbour seal.</title>
        <authorList>
            <person name="Borowiak M."/>
            <person name="Kreitlow A."/>
            <person name="Alssahen M."/>
            <person name="Malorny B."/>
            <person name="Laemmler C."/>
            <person name="Prenger-Berninghoff E."/>
            <person name="Siebert U."/>
            <person name="Ploetz M."/>
            <person name="Abdulmawjood A."/>
        </authorList>
    </citation>
    <scope>NUCLEOTIDE SEQUENCE</scope>
    <source>
        <strain evidence="6">DSM 28752</strain>
    </source>
</reference>
<dbReference type="Pfam" id="PF00532">
    <property type="entry name" value="Peripla_BP_1"/>
    <property type="match status" value="1"/>
</dbReference>
<evidence type="ECO:0000259" key="5">
    <source>
        <dbReference type="PROSITE" id="PS50943"/>
    </source>
</evidence>
<dbReference type="EMBL" id="CP099547">
    <property type="protein sequence ID" value="USR79180.1"/>
    <property type="molecule type" value="Genomic_DNA"/>
</dbReference>
<name>A0ABY5AGQ3_9ACTO</name>
<evidence type="ECO:0000313" key="7">
    <source>
        <dbReference type="Proteomes" id="UP001056109"/>
    </source>
</evidence>
<evidence type="ECO:0000256" key="1">
    <source>
        <dbReference type="ARBA" id="ARBA00023015"/>
    </source>
</evidence>
<dbReference type="SMART" id="SM00354">
    <property type="entry name" value="HTH_LACI"/>
    <property type="match status" value="1"/>
</dbReference>
<dbReference type="SUPFAM" id="SSF53822">
    <property type="entry name" value="Periplasmic binding protein-like I"/>
    <property type="match status" value="1"/>
</dbReference>
<keyword evidence="1" id="KW-0805">Transcription regulation</keyword>
<dbReference type="InterPro" id="IPR001387">
    <property type="entry name" value="Cro/C1-type_HTH"/>
</dbReference>
<dbReference type="InterPro" id="IPR028082">
    <property type="entry name" value="Peripla_BP_I"/>
</dbReference>
<gene>
    <name evidence="6" type="ORF">NG665_07305</name>
</gene>
<feature type="domain" description="HTH cro/C1-type" evidence="5">
    <location>
        <begin position="3"/>
        <end position="46"/>
    </location>
</feature>
<keyword evidence="2" id="KW-0238">DNA-binding</keyword>
<dbReference type="InterPro" id="IPR001761">
    <property type="entry name" value="Peripla_BP/Lac1_sug-bd_dom"/>
</dbReference>
<dbReference type="Gene3D" id="1.10.260.40">
    <property type="entry name" value="lambda repressor-like DNA-binding domains"/>
    <property type="match status" value="1"/>
</dbReference>
<dbReference type="CDD" id="cd01392">
    <property type="entry name" value="HTH_LacI"/>
    <property type="match status" value="1"/>
</dbReference>